<name>A0A6J8B052_MYTCO</name>
<dbReference type="Pfam" id="PF01030">
    <property type="entry name" value="Recep_L_domain"/>
    <property type="match status" value="2"/>
</dbReference>
<dbReference type="PROSITE" id="PS00107">
    <property type="entry name" value="PROTEIN_KINASE_ATP"/>
    <property type="match status" value="1"/>
</dbReference>
<evidence type="ECO:0000256" key="16">
    <source>
        <dbReference type="PIRSR" id="PIRSR000619-1"/>
    </source>
</evidence>
<dbReference type="SMART" id="SM00219">
    <property type="entry name" value="TyrKc"/>
    <property type="match status" value="1"/>
</dbReference>
<keyword evidence="12 15" id="KW-0675">Receptor</keyword>
<dbReference type="InterPro" id="IPR000494">
    <property type="entry name" value="Rcpt_L-dom"/>
</dbReference>
<evidence type="ECO:0000256" key="12">
    <source>
        <dbReference type="ARBA" id="ARBA00023170"/>
    </source>
</evidence>
<dbReference type="OrthoDB" id="6219513at2759"/>
<evidence type="ECO:0000256" key="17">
    <source>
        <dbReference type="PIRSR" id="PIRSR000619-2"/>
    </source>
</evidence>
<dbReference type="GO" id="GO:0009925">
    <property type="term" value="C:basal plasma membrane"/>
    <property type="evidence" value="ECO:0007669"/>
    <property type="project" value="TreeGrafter"/>
</dbReference>
<dbReference type="GO" id="GO:0022008">
    <property type="term" value="P:neurogenesis"/>
    <property type="evidence" value="ECO:0007669"/>
    <property type="project" value="TreeGrafter"/>
</dbReference>
<feature type="transmembrane region" description="Helical" evidence="19">
    <location>
        <begin position="7"/>
        <end position="26"/>
    </location>
</feature>
<feature type="transmembrane region" description="Helical" evidence="19">
    <location>
        <begin position="836"/>
        <end position="861"/>
    </location>
</feature>
<keyword evidence="8 15" id="KW-0067">ATP-binding</keyword>
<evidence type="ECO:0000313" key="22">
    <source>
        <dbReference type="Proteomes" id="UP000507470"/>
    </source>
</evidence>
<evidence type="ECO:0000256" key="4">
    <source>
        <dbReference type="ARBA" id="ARBA00022679"/>
    </source>
</evidence>
<keyword evidence="11 15" id="KW-0829">Tyrosine-protein kinase</keyword>
<evidence type="ECO:0000256" key="15">
    <source>
        <dbReference type="PIRNR" id="PIRNR000619"/>
    </source>
</evidence>
<evidence type="ECO:0000259" key="20">
    <source>
        <dbReference type="PROSITE" id="PS50011"/>
    </source>
</evidence>
<dbReference type="PRINTS" id="PR00109">
    <property type="entry name" value="TYRKINASE"/>
</dbReference>
<evidence type="ECO:0000256" key="9">
    <source>
        <dbReference type="ARBA" id="ARBA00022989"/>
    </source>
</evidence>
<dbReference type="GO" id="GO:0043066">
    <property type="term" value="P:negative regulation of apoptotic process"/>
    <property type="evidence" value="ECO:0007669"/>
    <property type="project" value="TreeGrafter"/>
</dbReference>
<evidence type="ECO:0000256" key="10">
    <source>
        <dbReference type="ARBA" id="ARBA00023136"/>
    </source>
</evidence>
<keyword evidence="13" id="KW-0325">Glycoprotein</keyword>
<dbReference type="SUPFAM" id="SSF57184">
    <property type="entry name" value="Growth factor receptor domain"/>
    <property type="match status" value="3"/>
</dbReference>
<comment type="catalytic activity">
    <reaction evidence="14">
        <text>L-tyrosyl-[protein] + ATP = O-phospho-L-tyrosyl-[protein] + ADP + H(+)</text>
        <dbReference type="Rhea" id="RHEA:10596"/>
        <dbReference type="Rhea" id="RHEA-COMP:10136"/>
        <dbReference type="Rhea" id="RHEA-COMP:20101"/>
        <dbReference type="ChEBI" id="CHEBI:15378"/>
        <dbReference type="ChEBI" id="CHEBI:30616"/>
        <dbReference type="ChEBI" id="CHEBI:46858"/>
        <dbReference type="ChEBI" id="CHEBI:61978"/>
        <dbReference type="ChEBI" id="CHEBI:456216"/>
        <dbReference type="EC" id="2.7.10.1"/>
    </reaction>
</comment>
<dbReference type="InterPro" id="IPR006212">
    <property type="entry name" value="Furin_repeat"/>
</dbReference>
<dbReference type="PIRSF" id="PIRSF000619">
    <property type="entry name" value="TyrPK_EGF-R"/>
    <property type="match status" value="1"/>
</dbReference>
<dbReference type="InterPro" id="IPR036941">
    <property type="entry name" value="Rcpt_L-dom_sf"/>
</dbReference>
<evidence type="ECO:0000313" key="21">
    <source>
        <dbReference type="EMBL" id="CAC5377062.1"/>
    </source>
</evidence>
<dbReference type="InterPro" id="IPR011009">
    <property type="entry name" value="Kinase-like_dom_sf"/>
</dbReference>
<evidence type="ECO:0000256" key="13">
    <source>
        <dbReference type="ARBA" id="ARBA00023180"/>
    </source>
</evidence>
<proteinExistence type="inferred from homology"/>
<dbReference type="PROSITE" id="PS00109">
    <property type="entry name" value="PROTEIN_KINASE_TYR"/>
    <property type="match status" value="1"/>
</dbReference>
<evidence type="ECO:0000256" key="5">
    <source>
        <dbReference type="ARBA" id="ARBA00022692"/>
    </source>
</evidence>
<dbReference type="SUPFAM" id="SSF52058">
    <property type="entry name" value="L domain-like"/>
    <property type="match status" value="2"/>
</dbReference>
<dbReference type="InterPro" id="IPR020635">
    <property type="entry name" value="Tyr_kinase_cat_dom"/>
</dbReference>
<dbReference type="FunFam" id="2.10.220.10:FF:000001">
    <property type="entry name" value="Receptor protein-tyrosine kinase"/>
    <property type="match status" value="1"/>
</dbReference>
<keyword evidence="10 15" id="KW-0472">Membrane</keyword>
<keyword evidence="22" id="KW-1185">Reference proteome</keyword>
<evidence type="ECO:0000256" key="6">
    <source>
        <dbReference type="ARBA" id="ARBA00022741"/>
    </source>
</evidence>
<dbReference type="GO" id="GO:0009966">
    <property type="term" value="P:regulation of signal transduction"/>
    <property type="evidence" value="ECO:0007669"/>
    <property type="project" value="UniProtKB-ARBA"/>
</dbReference>
<dbReference type="CDD" id="cd00064">
    <property type="entry name" value="FU"/>
    <property type="match status" value="4"/>
</dbReference>
<dbReference type="InterPro" id="IPR009030">
    <property type="entry name" value="Growth_fac_rcpt_cys_sf"/>
</dbReference>
<protein>
    <recommendedName>
        <fullName evidence="2 15">Receptor protein-tyrosine kinase</fullName>
        <ecNumber evidence="2 15">2.7.10.1</ecNumber>
    </recommendedName>
</protein>
<dbReference type="PROSITE" id="PS50011">
    <property type="entry name" value="PROTEIN_KINASE_DOM"/>
    <property type="match status" value="1"/>
</dbReference>
<feature type="binding site" evidence="17 18">
    <location>
        <position position="939"/>
    </location>
    <ligand>
        <name>ATP</name>
        <dbReference type="ChEBI" id="CHEBI:30616"/>
    </ligand>
</feature>
<feature type="transmembrane region" description="Helical" evidence="19">
    <location>
        <begin position="967"/>
        <end position="987"/>
    </location>
</feature>
<dbReference type="PANTHER" id="PTHR24416">
    <property type="entry name" value="TYROSINE-PROTEIN KINASE RECEPTOR"/>
    <property type="match status" value="1"/>
</dbReference>
<evidence type="ECO:0000256" key="11">
    <source>
        <dbReference type="ARBA" id="ARBA00023137"/>
    </source>
</evidence>
<reference evidence="21 22" key="1">
    <citation type="submission" date="2020-06" db="EMBL/GenBank/DDBJ databases">
        <authorList>
            <person name="Li R."/>
            <person name="Bekaert M."/>
        </authorList>
    </citation>
    <scope>NUCLEOTIDE SEQUENCE [LARGE SCALE GENOMIC DNA]</scope>
    <source>
        <strain evidence="22">wild</strain>
    </source>
</reference>
<keyword evidence="7 15" id="KW-0418">Kinase</keyword>
<dbReference type="EMBL" id="CACVKT020002234">
    <property type="protein sequence ID" value="CAC5377062.1"/>
    <property type="molecule type" value="Genomic_DNA"/>
</dbReference>
<accession>A0A6J8B052</accession>
<dbReference type="CDD" id="cd05057">
    <property type="entry name" value="PTKc_EGFR_like"/>
    <property type="match status" value="1"/>
</dbReference>
<sequence length="1469" mass="165571">MALDINLLLYICILFGSCFFHGYGLISNPEHVVCRGTKMGMSVSGSSKDHYELYKRRYTNCTYVDGNLEITYLDNNGEGSEQDWNLTFLESIEEVSGYVLIYSVFTQDLHLKNLRLIRGSQLFSFKGEKLYSLVLASNSKPGSTTKGLMHLGFKSLQEIMNGIVYFYNNNLLCYEQTIHWADINPSVTPHAKYSFNNTYHKRTCGECHPACYNEKTDSKQCWGEGPDMCQTLNHAAVCSQTCEDRCFGSDPNQCCHPECAAGCDGPKKTDCFACKHYSNDGECVSRCPPHQVYNPYKLEMEENPAGKFAYGALCQKDCPKHLLKDKEQNVCVKTCRTRFHDVNGTCVECNGPCPKACTGQSGGEYITASNINQFENCTIINGNLKIVEASFAGDTQYKIPGVTVADLQILKSIKEVTGYIMIQSNDTNFRNLSFLSNLEVIHGREVDATQSSLNVMFTPLKTLDLTSLRQIKNGHVTVAFNHHLCYISDINFTPMFVHKGLQMVRKMKNKKSELCKDEGEVCDQSCSDDGCWFKGPDKCLQCRKFKIDNSSNICINDCSQLPWLYEVGNLCKFCDVECESTCSGLGPENCHKCKHNAVTRQYKDGKIIKKCLKECPEMFYPDQHKICQKCHDYCDDGCTGPSQTVMDGGCNSCNIGIEQTNQRGDTIITCMDPNEESCPVGFYRHTVSQSHADNPLAGKTVCKRCHELCTDCTGSGSAHCITCKYLKQFDYCVDKCYPIFYPDSNNICQGCHEQCRDSCFGPTAADCNSCKNFKVYWDDTDNPNRFNCTEKCPEDKSHHVESEDTNDEGLIVCAGASHPRVQARLNADRDAEKKKILAIAVPTVGGILLVAVLLVLFAYYWKQRAKSQEKTAILTARMTGYEDEPITPTDAKPDMSSLRLIKESELRRGGIIGSGAFGTVYKGFWIPDNENVKIPVAIKVLQEGTSPNLNKELLEEARVMSSVDNVCCIRILAVCMTAQMMLITQLMPLGCLLDYVRKHKENVGSKVLLNWATQIARGMAYLEERGIVHRDLAARNVLVQSPGQIKITDFGLAKLLDYNEDEYVAGGGKMPIKWLALECIQHRVFTHKSDVWSYGVTIWELFTYGQKPYEHVRARNVPEILEKGERLPQPNICTIDVYMIMIKCWMLDAESRPSFIELADEFAKMARDPGRYLVIQGDVNKKIPDEPEKNAPLLAFTNEIDSGVEADQTEGDKLMRLPSHSYDKNDLARSLSVAADGPEELMEADDYLQPQSHEAEAPVSPISAKAPLLELPEGTKMFDNKNRHHAGPPFREKRYAHLDSALNARHQREMSPRGRGDSINSRYSSDPVQVLQENEDTEQILTPQRKYPIKLLGQYERHKNGDVKIQLPVDEDDYLQPKSSHPRKYMDLLEDPDYINENKPVFDDEDDTPYMKPDPVLQFHNPEYFDSPVHTNAQLPRKSNSSDYYNDMKVNGTELKPLMIVEDNSETTV</sequence>
<dbReference type="SUPFAM" id="SSF56112">
    <property type="entry name" value="Protein kinase-like (PK-like)"/>
    <property type="match status" value="1"/>
</dbReference>
<dbReference type="Gene3D" id="3.30.200.20">
    <property type="entry name" value="Phosphorylase Kinase, domain 1"/>
    <property type="match status" value="1"/>
</dbReference>
<keyword evidence="5 19" id="KW-0812">Transmembrane</keyword>
<keyword evidence="4 15" id="KW-0808">Transferase</keyword>
<dbReference type="GO" id="GO:0043235">
    <property type="term" value="C:receptor complex"/>
    <property type="evidence" value="ECO:0007669"/>
    <property type="project" value="TreeGrafter"/>
</dbReference>
<dbReference type="GO" id="GO:0008284">
    <property type="term" value="P:positive regulation of cell population proliferation"/>
    <property type="evidence" value="ECO:0007669"/>
    <property type="project" value="TreeGrafter"/>
</dbReference>
<dbReference type="Proteomes" id="UP000507470">
    <property type="component" value="Unassembled WGS sequence"/>
</dbReference>
<organism evidence="21 22">
    <name type="scientific">Mytilus coruscus</name>
    <name type="common">Sea mussel</name>
    <dbReference type="NCBI Taxonomy" id="42192"/>
    <lineage>
        <taxon>Eukaryota</taxon>
        <taxon>Metazoa</taxon>
        <taxon>Spiralia</taxon>
        <taxon>Lophotrochozoa</taxon>
        <taxon>Mollusca</taxon>
        <taxon>Bivalvia</taxon>
        <taxon>Autobranchia</taxon>
        <taxon>Pteriomorphia</taxon>
        <taxon>Mytilida</taxon>
        <taxon>Mytiloidea</taxon>
        <taxon>Mytilidae</taxon>
        <taxon>Mytilinae</taxon>
        <taxon>Mytilus</taxon>
    </lineage>
</organism>
<keyword evidence="3" id="KW-0597">Phosphoprotein</keyword>
<dbReference type="InterPro" id="IPR006211">
    <property type="entry name" value="Furin-like_Cys-rich_dom"/>
</dbReference>
<dbReference type="FunFam" id="3.30.200.20:FF:000422">
    <property type="entry name" value="Receptor protein-tyrosine kinase"/>
    <property type="match status" value="1"/>
</dbReference>
<feature type="domain" description="Protein kinase" evidence="20">
    <location>
        <begin position="906"/>
        <end position="1163"/>
    </location>
</feature>
<evidence type="ECO:0000256" key="3">
    <source>
        <dbReference type="ARBA" id="ARBA00022553"/>
    </source>
</evidence>
<evidence type="ECO:0000256" key="8">
    <source>
        <dbReference type="ARBA" id="ARBA00022840"/>
    </source>
</evidence>
<evidence type="ECO:0000256" key="14">
    <source>
        <dbReference type="ARBA" id="ARBA00051243"/>
    </source>
</evidence>
<dbReference type="FunFam" id="1.10.510.10:FF:000233">
    <property type="entry name" value="receptor tyrosine-protein kinase erbB-3"/>
    <property type="match status" value="1"/>
</dbReference>
<dbReference type="Gene3D" id="2.10.220.10">
    <property type="entry name" value="Hormone Receptor, Insulin-like Growth Factor Receptor 1, Chain A, domain 2"/>
    <property type="match status" value="3"/>
</dbReference>
<evidence type="ECO:0000256" key="1">
    <source>
        <dbReference type="ARBA" id="ARBA00004479"/>
    </source>
</evidence>
<comment type="similarity">
    <text evidence="15">Belongs to the protein kinase superfamily. Tyr protein kinase family. EGF receptor subfamily.</text>
</comment>
<comment type="subcellular location">
    <subcellularLocation>
        <location evidence="1">Membrane</location>
        <topology evidence="1">Single-pass type I membrane protein</topology>
    </subcellularLocation>
</comment>
<gene>
    <name evidence="21" type="ORF">MCOR_13494</name>
</gene>
<dbReference type="GO" id="GO:0004714">
    <property type="term" value="F:transmembrane receptor protein tyrosine kinase activity"/>
    <property type="evidence" value="ECO:0007669"/>
    <property type="project" value="UniProtKB-EC"/>
</dbReference>
<dbReference type="InterPro" id="IPR000719">
    <property type="entry name" value="Prot_kinase_dom"/>
</dbReference>
<dbReference type="SMART" id="SM00261">
    <property type="entry name" value="FU"/>
    <property type="match status" value="7"/>
</dbReference>
<dbReference type="InterPro" id="IPR001245">
    <property type="entry name" value="Ser-Thr/Tyr_kinase_cat_dom"/>
</dbReference>
<keyword evidence="9 19" id="KW-1133">Transmembrane helix</keyword>
<dbReference type="InterPro" id="IPR032778">
    <property type="entry name" value="GF_recep_IV"/>
</dbReference>
<dbReference type="Gene3D" id="3.80.20.20">
    <property type="entry name" value="Receptor L-domain"/>
    <property type="match status" value="2"/>
</dbReference>
<evidence type="ECO:0000256" key="2">
    <source>
        <dbReference type="ARBA" id="ARBA00011902"/>
    </source>
</evidence>
<dbReference type="GO" id="GO:0005524">
    <property type="term" value="F:ATP binding"/>
    <property type="evidence" value="ECO:0007669"/>
    <property type="project" value="UniProtKB-UniRule"/>
</dbReference>
<dbReference type="Pfam" id="PF07714">
    <property type="entry name" value="PK_Tyr_Ser-Thr"/>
    <property type="match status" value="1"/>
</dbReference>
<evidence type="ECO:0000256" key="18">
    <source>
        <dbReference type="PROSITE-ProRule" id="PRU10141"/>
    </source>
</evidence>
<feature type="active site" description="Proton acceptor" evidence="16">
    <location>
        <position position="1031"/>
    </location>
</feature>
<dbReference type="InterPro" id="IPR050122">
    <property type="entry name" value="RTK"/>
</dbReference>
<dbReference type="Gene3D" id="1.10.510.10">
    <property type="entry name" value="Transferase(Phosphotransferase) domain 1"/>
    <property type="match status" value="1"/>
</dbReference>
<evidence type="ECO:0000256" key="19">
    <source>
        <dbReference type="SAM" id="Phobius"/>
    </source>
</evidence>
<dbReference type="InterPro" id="IPR016245">
    <property type="entry name" value="Tyr_kinase_EGF/ERB/XmrK_rcpt"/>
</dbReference>
<dbReference type="PANTHER" id="PTHR24416:SF566">
    <property type="entry name" value="EPIDERMAL GROWTH FACTOR RECEPTOR"/>
    <property type="match status" value="1"/>
</dbReference>
<evidence type="ECO:0000256" key="7">
    <source>
        <dbReference type="ARBA" id="ARBA00022777"/>
    </source>
</evidence>
<dbReference type="EC" id="2.7.10.1" evidence="2 15"/>
<dbReference type="Pfam" id="PF14843">
    <property type="entry name" value="GF_recep_IV"/>
    <property type="match status" value="1"/>
</dbReference>
<keyword evidence="6 15" id="KW-0547">Nucleotide-binding</keyword>
<dbReference type="GO" id="GO:0038127">
    <property type="term" value="P:ERBB signaling pathway"/>
    <property type="evidence" value="ECO:0007669"/>
    <property type="project" value="UniProtKB-ARBA"/>
</dbReference>
<dbReference type="InterPro" id="IPR017441">
    <property type="entry name" value="Protein_kinase_ATP_BS"/>
</dbReference>
<dbReference type="InterPro" id="IPR008266">
    <property type="entry name" value="Tyr_kinase_AS"/>
</dbReference>
<dbReference type="Pfam" id="PF00757">
    <property type="entry name" value="Furin-like"/>
    <property type="match status" value="1"/>
</dbReference>